<gene>
    <name evidence="2" type="primary">Hypp4266</name>
    <name evidence="2" type="ORF">BLAG_LOCUS22429</name>
</gene>
<feature type="compositionally biased region" description="Basic residues" evidence="1">
    <location>
        <begin position="1"/>
        <end position="19"/>
    </location>
</feature>
<accession>A0A8K0A7A2</accession>
<evidence type="ECO:0000256" key="1">
    <source>
        <dbReference type="SAM" id="MobiDB-lite"/>
    </source>
</evidence>
<sequence>MCERSKRARSKRLPSKPRHVNLSASTSRHRQARHPTFCSPGSFKRVFGRIYEKIRSVVKVRASSRTWRHVHVKTFQIWMNSLWGNPYVNHLYNDLVDRPFQAYYKDWKPREETLHVQTWMNSLGGSPYVNLLYNDPINGLLQTYYKILETAASFQLLGATRSAPVAWY</sequence>
<proteinExistence type="predicted"/>
<reference evidence="2" key="1">
    <citation type="submission" date="2022-01" db="EMBL/GenBank/DDBJ databases">
        <authorList>
            <person name="Braso-Vives M."/>
        </authorList>
    </citation>
    <scope>NUCLEOTIDE SEQUENCE</scope>
</reference>
<dbReference type="SUPFAM" id="SSF47576">
    <property type="entry name" value="Calponin-homology domain, CH-domain"/>
    <property type="match status" value="1"/>
</dbReference>
<dbReference type="Proteomes" id="UP000838412">
    <property type="component" value="Chromosome 7"/>
</dbReference>
<keyword evidence="3" id="KW-1185">Reference proteome</keyword>
<dbReference type="EMBL" id="OV696692">
    <property type="protein sequence ID" value="CAH1269968.1"/>
    <property type="molecule type" value="Genomic_DNA"/>
</dbReference>
<name>A0A8K0A7A2_BRALA</name>
<evidence type="ECO:0000313" key="2">
    <source>
        <dbReference type="EMBL" id="CAH1269968.1"/>
    </source>
</evidence>
<evidence type="ECO:0000313" key="3">
    <source>
        <dbReference type="Proteomes" id="UP000838412"/>
    </source>
</evidence>
<dbReference type="InterPro" id="IPR036872">
    <property type="entry name" value="CH_dom_sf"/>
</dbReference>
<protein>
    <submittedName>
        <fullName evidence="2">Hypp4266 protein</fullName>
    </submittedName>
</protein>
<dbReference type="AlphaFoldDB" id="A0A8K0A7A2"/>
<organism evidence="2 3">
    <name type="scientific">Branchiostoma lanceolatum</name>
    <name type="common">Common lancelet</name>
    <name type="synonym">Amphioxus lanceolatum</name>
    <dbReference type="NCBI Taxonomy" id="7740"/>
    <lineage>
        <taxon>Eukaryota</taxon>
        <taxon>Metazoa</taxon>
        <taxon>Chordata</taxon>
        <taxon>Cephalochordata</taxon>
        <taxon>Leptocardii</taxon>
        <taxon>Amphioxiformes</taxon>
        <taxon>Branchiostomatidae</taxon>
        <taxon>Branchiostoma</taxon>
    </lineage>
</organism>
<feature type="region of interest" description="Disordered" evidence="1">
    <location>
        <begin position="1"/>
        <end position="34"/>
    </location>
</feature>